<feature type="non-terminal residue" evidence="1">
    <location>
        <position position="1"/>
    </location>
</feature>
<dbReference type="Proteomes" id="UP000000311">
    <property type="component" value="Unassembled WGS sequence"/>
</dbReference>
<protein>
    <submittedName>
        <fullName evidence="1">Uncharacterized protein</fullName>
    </submittedName>
</protein>
<feature type="non-terminal residue" evidence="1">
    <location>
        <position position="19"/>
    </location>
</feature>
<dbReference type="AlphaFoldDB" id="E2AC85"/>
<organism evidence="2">
    <name type="scientific">Camponotus floridanus</name>
    <name type="common">Florida carpenter ant</name>
    <dbReference type="NCBI Taxonomy" id="104421"/>
    <lineage>
        <taxon>Eukaryota</taxon>
        <taxon>Metazoa</taxon>
        <taxon>Ecdysozoa</taxon>
        <taxon>Arthropoda</taxon>
        <taxon>Hexapoda</taxon>
        <taxon>Insecta</taxon>
        <taxon>Pterygota</taxon>
        <taxon>Neoptera</taxon>
        <taxon>Endopterygota</taxon>
        <taxon>Hymenoptera</taxon>
        <taxon>Apocrita</taxon>
        <taxon>Aculeata</taxon>
        <taxon>Formicoidea</taxon>
        <taxon>Formicidae</taxon>
        <taxon>Formicinae</taxon>
        <taxon>Camponotus</taxon>
    </lineage>
</organism>
<name>E2AC85_CAMFO</name>
<accession>E2AC85</accession>
<proteinExistence type="predicted"/>
<dbReference type="InParanoid" id="E2AC85"/>
<evidence type="ECO:0000313" key="1">
    <source>
        <dbReference type="EMBL" id="EFN68957.1"/>
    </source>
</evidence>
<dbReference type="EMBL" id="GL438437">
    <property type="protein sequence ID" value="EFN68957.1"/>
    <property type="molecule type" value="Genomic_DNA"/>
</dbReference>
<reference evidence="1 2" key="1">
    <citation type="journal article" date="2010" name="Science">
        <title>Genomic comparison of the ants Camponotus floridanus and Harpegnathos saltator.</title>
        <authorList>
            <person name="Bonasio R."/>
            <person name="Zhang G."/>
            <person name="Ye C."/>
            <person name="Mutti N.S."/>
            <person name="Fang X."/>
            <person name="Qin N."/>
            <person name="Donahue G."/>
            <person name="Yang P."/>
            <person name="Li Q."/>
            <person name="Li C."/>
            <person name="Zhang P."/>
            <person name="Huang Z."/>
            <person name="Berger S.L."/>
            <person name="Reinberg D."/>
            <person name="Wang J."/>
            <person name="Liebig J."/>
        </authorList>
    </citation>
    <scope>NUCLEOTIDE SEQUENCE [LARGE SCALE GENOMIC DNA]</scope>
    <source>
        <strain evidence="2">C129</strain>
    </source>
</reference>
<sequence length="19" mass="2309">PEIKRNSDWFLLHYNAPAH</sequence>
<evidence type="ECO:0000313" key="2">
    <source>
        <dbReference type="Proteomes" id="UP000000311"/>
    </source>
</evidence>
<gene>
    <name evidence="1" type="ORF">EAG_05376</name>
</gene>
<keyword evidence="2" id="KW-1185">Reference proteome</keyword>